<dbReference type="CDD" id="cd18020">
    <property type="entry name" value="DEXHc_ASCC3_1"/>
    <property type="match status" value="1"/>
</dbReference>
<feature type="domain" description="Helicase ATP-binding" evidence="7">
    <location>
        <begin position="293"/>
        <end position="486"/>
    </location>
</feature>
<dbReference type="InterPro" id="IPR004179">
    <property type="entry name" value="Sec63-dom"/>
</dbReference>
<dbReference type="GO" id="GO:0003676">
    <property type="term" value="F:nucleic acid binding"/>
    <property type="evidence" value="ECO:0007669"/>
    <property type="project" value="InterPro"/>
</dbReference>
<dbReference type="FunFam" id="3.40.50.300:FF:000102">
    <property type="entry name" value="RNA helicase, activating signal cointegrator 1"/>
    <property type="match status" value="1"/>
</dbReference>
<keyword evidence="5" id="KW-0067">ATP-binding</keyword>
<dbReference type="Gene3D" id="3.40.50.300">
    <property type="entry name" value="P-loop containing nucleotide triphosphate hydrolases"/>
    <property type="match status" value="4"/>
</dbReference>
<protein>
    <recommendedName>
        <fullName evidence="11">Activating signal cointegrator 1 complex subunit 3</fullName>
    </recommendedName>
</protein>
<dbReference type="Gene3D" id="1.10.150.20">
    <property type="entry name" value="5' to 3' exonuclease, C-terminal subdomain"/>
    <property type="match status" value="1"/>
</dbReference>
<dbReference type="Pfam" id="PF02889">
    <property type="entry name" value="Sec63"/>
    <property type="match status" value="2"/>
</dbReference>
<dbReference type="FunFam" id="2.60.40.150:FF:000004">
    <property type="entry name" value="RNA helicase, activating signal cointegrator 1"/>
    <property type="match status" value="1"/>
</dbReference>
<dbReference type="InterPro" id="IPR001650">
    <property type="entry name" value="Helicase_C-like"/>
</dbReference>
<keyword evidence="3" id="KW-0378">Hydrolase</keyword>
<dbReference type="EMBL" id="CAJPDT010000137">
    <property type="protein sequence ID" value="CAF9940812.1"/>
    <property type="molecule type" value="Genomic_DNA"/>
</dbReference>
<evidence type="ECO:0000256" key="4">
    <source>
        <dbReference type="ARBA" id="ARBA00022806"/>
    </source>
</evidence>
<dbReference type="Pfam" id="PF00271">
    <property type="entry name" value="Helicase_C"/>
    <property type="match status" value="2"/>
</dbReference>
<organism evidence="9 10">
    <name type="scientific">Imshaugia aleurites</name>
    <dbReference type="NCBI Taxonomy" id="172621"/>
    <lineage>
        <taxon>Eukaryota</taxon>
        <taxon>Fungi</taxon>
        <taxon>Dikarya</taxon>
        <taxon>Ascomycota</taxon>
        <taxon>Pezizomycotina</taxon>
        <taxon>Lecanoromycetes</taxon>
        <taxon>OSLEUM clade</taxon>
        <taxon>Lecanoromycetidae</taxon>
        <taxon>Lecanorales</taxon>
        <taxon>Lecanorineae</taxon>
        <taxon>Parmeliaceae</taxon>
        <taxon>Imshaugia</taxon>
    </lineage>
</organism>
<dbReference type="InterPro" id="IPR027417">
    <property type="entry name" value="P-loop_NTPase"/>
</dbReference>
<dbReference type="PANTHER" id="PTHR47961">
    <property type="entry name" value="DNA POLYMERASE THETA, PUTATIVE (AFU_ORTHOLOGUE AFUA_1G05260)-RELATED"/>
    <property type="match status" value="1"/>
</dbReference>
<dbReference type="GO" id="GO:0016787">
    <property type="term" value="F:hydrolase activity"/>
    <property type="evidence" value="ECO:0007669"/>
    <property type="project" value="UniProtKB-KW"/>
</dbReference>
<dbReference type="SMART" id="SM00487">
    <property type="entry name" value="DEXDc"/>
    <property type="match status" value="2"/>
</dbReference>
<dbReference type="FunFam" id="1.10.3380.10:FF:000009">
    <property type="entry name" value="DEAD/DEAH box helicase, putative"/>
    <property type="match status" value="1"/>
</dbReference>
<name>A0A8H3J513_9LECA</name>
<dbReference type="PROSITE" id="PS51192">
    <property type="entry name" value="HELICASE_ATP_BIND_1"/>
    <property type="match status" value="2"/>
</dbReference>
<dbReference type="PROSITE" id="PS51194">
    <property type="entry name" value="HELICASE_CTER"/>
    <property type="match status" value="2"/>
</dbReference>
<dbReference type="PIRSF" id="PIRSF039073">
    <property type="entry name" value="BRR2"/>
    <property type="match status" value="1"/>
</dbReference>
<dbReference type="GO" id="GO:0032991">
    <property type="term" value="C:protein-containing complex"/>
    <property type="evidence" value="ECO:0007669"/>
    <property type="project" value="UniProtKB-ARBA"/>
</dbReference>
<dbReference type="InterPro" id="IPR003593">
    <property type="entry name" value="AAA+_ATPase"/>
</dbReference>
<feature type="region of interest" description="Disordered" evidence="6">
    <location>
        <begin position="180"/>
        <end position="210"/>
    </location>
</feature>
<dbReference type="FunFam" id="3.40.50.300:FF:000198">
    <property type="entry name" value="Activating signal cointegrator 1 complex subunit"/>
    <property type="match status" value="1"/>
</dbReference>
<dbReference type="InterPro" id="IPR011545">
    <property type="entry name" value="DEAD/DEAH_box_helicase_dom"/>
</dbReference>
<dbReference type="InterPro" id="IPR050474">
    <property type="entry name" value="Hel308_SKI2-like"/>
</dbReference>
<keyword evidence="2" id="KW-0547">Nucleotide-binding</keyword>
<evidence type="ECO:0000256" key="2">
    <source>
        <dbReference type="ARBA" id="ARBA00022741"/>
    </source>
</evidence>
<dbReference type="InterPro" id="IPR035892">
    <property type="entry name" value="C2_domain_sf"/>
</dbReference>
<dbReference type="FunFam" id="3.40.50.300:FF:000231">
    <property type="entry name" value="Activating signal cointegrator 1 complex subunit 3"/>
    <property type="match status" value="1"/>
</dbReference>
<evidence type="ECO:0000256" key="6">
    <source>
        <dbReference type="SAM" id="MobiDB-lite"/>
    </source>
</evidence>
<dbReference type="FunFam" id="1.10.3380.10:FF:000002">
    <property type="entry name" value="Activating signal cointegrator 1 complex subunit 3"/>
    <property type="match status" value="1"/>
</dbReference>
<dbReference type="FunFam" id="1.10.10.10:FF:000012">
    <property type="entry name" value="U5 small nuclear ribonucleoprotein helicase"/>
    <property type="match status" value="1"/>
</dbReference>
<dbReference type="GO" id="GO:0005524">
    <property type="term" value="F:ATP binding"/>
    <property type="evidence" value="ECO:0007669"/>
    <property type="project" value="UniProtKB-KW"/>
</dbReference>
<dbReference type="InterPro" id="IPR014756">
    <property type="entry name" value="Ig_E-set"/>
</dbReference>
<dbReference type="InterPro" id="IPR036388">
    <property type="entry name" value="WH-like_DNA-bd_sf"/>
</dbReference>
<dbReference type="CDD" id="cd18795">
    <property type="entry name" value="SF2_C_Ski2"/>
    <property type="match status" value="2"/>
</dbReference>
<proteinExistence type="inferred from homology"/>
<dbReference type="Proteomes" id="UP000664534">
    <property type="component" value="Unassembled WGS sequence"/>
</dbReference>
<gene>
    <name evidence="9" type="ORF">IMSHALPRED_002176</name>
</gene>
<feature type="domain" description="Helicase C-terminal" evidence="8">
    <location>
        <begin position="524"/>
        <end position="720"/>
    </location>
</feature>
<dbReference type="SMART" id="SM00490">
    <property type="entry name" value="HELICc"/>
    <property type="match status" value="2"/>
</dbReference>
<dbReference type="SMART" id="SM00382">
    <property type="entry name" value="AAA"/>
    <property type="match status" value="2"/>
</dbReference>
<evidence type="ECO:0000313" key="9">
    <source>
        <dbReference type="EMBL" id="CAF9940812.1"/>
    </source>
</evidence>
<dbReference type="SUPFAM" id="SSF158702">
    <property type="entry name" value="Sec63 N-terminal domain-like"/>
    <property type="match status" value="2"/>
</dbReference>
<dbReference type="FunFam" id="1.10.150.20:FF:000004">
    <property type="entry name" value="U5 small nuclear ribonucleoprotein helicase"/>
    <property type="match status" value="1"/>
</dbReference>
<keyword evidence="4" id="KW-0347">Helicase</keyword>
<dbReference type="CDD" id="cd18022">
    <property type="entry name" value="DEXHc_ASCC3_2"/>
    <property type="match status" value="1"/>
</dbReference>
<dbReference type="InterPro" id="IPR014001">
    <property type="entry name" value="Helicase_ATP-bd"/>
</dbReference>
<dbReference type="SMART" id="SM00973">
    <property type="entry name" value="Sec63"/>
    <property type="match status" value="2"/>
</dbReference>
<dbReference type="Gene3D" id="1.10.3380.10">
    <property type="entry name" value="Sec63 N-terminal domain-like domain"/>
    <property type="match status" value="2"/>
</dbReference>
<dbReference type="SUPFAM" id="SSF46785">
    <property type="entry name" value="Winged helix' DNA-binding domain"/>
    <property type="match status" value="2"/>
</dbReference>
<evidence type="ECO:0008006" key="11">
    <source>
        <dbReference type="Google" id="ProtNLM"/>
    </source>
</evidence>
<feature type="domain" description="Helicase C-terminal" evidence="8">
    <location>
        <begin position="1359"/>
        <end position="1547"/>
    </location>
</feature>
<dbReference type="PANTHER" id="PTHR47961:SF13">
    <property type="entry name" value="ACTIVATING SIGNAL COINTEGRATOR 1 COMPLEX SUBUNIT 3"/>
    <property type="match status" value="1"/>
</dbReference>
<evidence type="ECO:0000256" key="5">
    <source>
        <dbReference type="ARBA" id="ARBA00022840"/>
    </source>
</evidence>
<evidence type="ECO:0000313" key="10">
    <source>
        <dbReference type="Proteomes" id="UP000664534"/>
    </source>
</evidence>
<dbReference type="Gene3D" id="1.10.10.10">
    <property type="entry name" value="Winged helix-like DNA-binding domain superfamily/Winged helix DNA-binding domain"/>
    <property type="match status" value="2"/>
</dbReference>
<reference evidence="9" key="1">
    <citation type="submission" date="2021-03" db="EMBL/GenBank/DDBJ databases">
        <authorList>
            <person name="Tagirdzhanova G."/>
        </authorList>
    </citation>
    <scope>NUCLEOTIDE SEQUENCE</scope>
</reference>
<accession>A0A8H3J513</accession>
<comment type="similarity">
    <text evidence="1">Belongs to the helicase family. SKI2 subfamily.</text>
</comment>
<dbReference type="GO" id="GO:0004386">
    <property type="term" value="F:helicase activity"/>
    <property type="evidence" value="ECO:0007669"/>
    <property type="project" value="UniProtKB-KW"/>
</dbReference>
<comment type="caution">
    <text evidence="9">The sequence shown here is derived from an EMBL/GenBank/DDBJ whole genome shotgun (WGS) entry which is preliminary data.</text>
</comment>
<evidence type="ECO:0000256" key="3">
    <source>
        <dbReference type="ARBA" id="ARBA00022801"/>
    </source>
</evidence>
<sequence>MSLSLADAESQWLAQYAALRQTLAELKIEQPDGVSKGYGYDIVLDDEHLAGGSSSDDLWNVFSDDEQDGGYSSDMLDRVADFPKENSKSAYPYGQEWLKRKCLAVASGKSGLDAQELPQQLSAMLASDMRDDELQMSLADILGYDDLDFVIELMAHRSRLQSTEPHDPSPTNGVLGRLQSKKQREQALQHQDYEHKTASLDPAQNRGNPQYPHVYKAHSTGNTLAVGGRKYGLPDGSKRIEHEKYEEYLIPAAKVGTLGVGRKLVEVSEMDGLCRGSFKGYKTLNRMQSLVYPVAYKTNENMLICAPTGAGKTDAAMLAILNAISHNLTPNPVDEPDASDFLVNSEDFKIIYVAPMKALAAEITEKLGRRLAWLGIQVREFTGDMHLTKKEIVQTQIIVTTPEKWDVVTRKSTGDTELVQKVRLLIIDEVHMLHDERGAVIESLVARTERQVESTQSLIRVVGLSATLPNYIDVADFLKVNRMAGLFYFDASFRPVPLEQHFIGVKGKPGAKSSRDNIDQTAFEKVKDMLKCGHQIMVFVHSRKDTVNTARTFMQMAQDQQCLDLFDCHAVEGFATAIKDLKNTKGRELREIVPNGFGAHHAGMPRSDRNRVEQLFAQGHINVLCCTATLAWGVNLPAAAVVIKGTQLYSSQEGKFVDLGILDVLQIFGRAGRPQFQATGIGFICTTHDKLDHYLSAVTQQQPIESKLSRKLVDNLNAEIALGTVTSIPEAVQWLGYSYLFVRMQRNPLTYGIDWAEIRNDPHLVQRRRKLAIDAARVLQQSQMIIFNETTEELRAKDVGRIASQYYVLQTSIEVFNTMMRPRATEKDVLKMISMSGEFDNVQFRDNESKELTSLRDESTHYDVGNDVALAKINILLQSYISRARIDDFALVSDSAYVAQNAARICRALFMIALNRRWGHQCLVILSLCKSIEKQIWPSQHPFHQFDLPQPILRNLDEKSNVSSIESLRDMESSEIGHLVHNNRMGNTISKLLDNFPTLTVEAEIAPLNRDVLRIHLYLTADFRWNDRHNGTSESYWIWVENSESSEIYHHEYFILTRKKLYDDHELNFTIPLSDPLPTQIYVRAVSDRWLGAESVSPVSFQHLIRPDTESVYTDLLDLQPLPVAALKNPLLEDIYGERFPFFNPMQTQIFHTLYHTSANVLLGSPTGSGKTVAAELAMWWAFREKPGSKVVYIAPMKALVRERVQDWRKRLTRQMGLKLVELTGDNTPDTRTIRDADIIITTPEKWDGISRSWQSRGYVRQVSLVIIDEIHLLGGDRGPILEIIVSRMNYIASQSKGSVRLVGMSTACANAMDLGNWLGVKEGLFNFRHSVRPVPLQIFIDGFPEQRGFCPLMQSMNRPTFLAIKTHSPEKPVIVFVASRRQTRLTAKDLINLCGMEDNPRRFVRMSEDDLQLNLSRVKDEALREALSFGIGLHHAGLVEADRQLAEELFANNKVQILVATSTLAWGVNLPAHLVVVKGTQYFDAKIEGYKDMDLTDVLQMLGRAGRPQFDTSGIARIFTQEAKKAFYKHFLHTGFPVESSLHKVLDNHLGAEASAGTIGTKQDALDYLTWTFFFRRLHKNPSYYGLEISSEEHNTTAAQQLANEFMVELVDRSLGELAKSGCISLYSNGDVDSTPLGKIMSYYYLSHKTIRHLVKHAKRDASFEDVLAWMCGATEFDELPVRHNEDLINAELSKNLPLNAETLGLPMWDPHVKAFLLLQAHFSRIDLPISDYVGDQNSVLDQSIRIVQASIDVLTELSYLSSCTMMITLLQCIKSARWPLDGPLSIFPGVNTDKERARAKDGGSQPLSLAQIHNVAKPVLSKVFRSLDVPQELTSQVERAIGTLPNLNVNVMDVNALGLTVGVARLNPATQPDYRIYAPKFAKPQSEGFFLVVADPAKDEVLALKRMNWPPVGKSRDGGKKPSSRSILKLKSENAERKVDVLVASDAYVQMTWKIESIEMPAAPVLVDDHGKKSS</sequence>
<feature type="compositionally biased region" description="Basic and acidic residues" evidence="6">
    <location>
        <begin position="182"/>
        <end position="198"/>
    </location>
</feature>
<dbReference type="Pfam" id="PF00270">
    <property type="entry name" value="DEAD"/>
    <property type="match status" value="2"/>
</dbReference>
<evidence type="ECO:0000256" key="1">
    <source>
        <dbReference type="ARBA" id="ARBA00010140"/>
    </source>
</evidence>
<evidence type="ECO:0000259" key="8">
    <source>
        <dbReference type="PROSITE" id="PS51194"/>
    </source>
</evidence>
<dbReference type="FunFam" id="1.10.10.10:FF:000024">
    <property type="entry name" value="U5 small nuclear ribonucleoprotein helicase"/>
    <property type="match status" value="1"/>
</dbReference>
<dbReference type="FunFam" id="3.40.50.300:FF:000062">
    <property type="entry name" value="U5 small nuclear ribonucleoprotein helicase"/>
    <property type="match status" value="1"/>
</dbReference>
<feature type="domain" description="Helicase ATP-binding" evidence="7">
    <location>
        <begin position="1152"/>
        <end position="1327"/>
    </location>
</feature>
<evidence type="ECO:0000259" key="7">
    <source>
        <dbReference type="PROSITE" id="PS51192"/>
    </source>
</evidence>
<dbReference type="Pfam" id="PF23445">
    <property type="entry name" value="WHD_SNRNP200"/>
    <property type="match status" value="2"/>
</dbReference>
<dbReference type="InterPro" id="IPR036390">
    <property type="entry name" value="WH_DNA-bd_sf"/>
</dbReference>
<dbReference type="SUPFAM" id="SSF52540">
    <property type="entry name" value="P-loop containing nucleoside triphosphate hydrolases"/>
    <property type="match status" value="4"/>
</dbReference>
<dbReference type="InterPro" id="IPR057842">
    <property type="entry name" value="WH_MER3"/>
</dbReference>
<dbReference type="OrthoDB" id="5575at2759"/>
<dbReference type="SUPFAM" id="SSF81296">
    <property type="entry name" value="E set domains"/>
    <property type="match status" value="1"/>
</dbReference>
<keyword evidence="10" id="KW-1185">Reference proteome</keyword>
<dbReference type="Gene3D" id="2.60.40.150">
    <property type="entry name" value="C2 domain"/>
    <property type="match status" value="2"/>
</dbReference>